<reference evidence="13 14" key="1">
    <citation type="submission" date="2020-08" db="EMBL/GenBank/DDBJ databases">
        <title>Sequencing the genomes of 1000 actinobacteria strains.</title>
        <authorList>
            <person name="Klenk H.-P."/>
        </authorList>
    </citation>
    <scope>NUCLEOTIDE SEQUENCE [LARGE SCALE GENOMIC DNA]</scope>
    <source>
        <strain evidence="13 14">DSM 45362</strain>
    </source>
</reference>
<dbReference type="CDD" id="cd02440">
    <property type="entry name" value="AdoMet_MTases"/>
    <property type="match status" value="1"/>
</dbReference>
<dbReference type="Proteomes" id="UP000587527">
    <property type="component" value="Unassembled WGS sequence"/>
</dbReference>
<evidence type="ECO:0000256" key="9">
    <source>
        <dbReference type="ARBA" id="ARBA00030757"/>
    </source>
</evidence>
<dbReference type="PANTHER" id="PTHR11579">
    <property type="entry name" value="PROTEIN-L-ISOASPARTATE O-METHYLTRANSFERASE"/>
    <property type="match status" value="1"/>
</dbReference>
<evidence type="ECO:0000256" key="2">
    <source>
        <dbReference type="ARBA" id="ARBA00005369"/>
    </source>
</evidence>
<keyword evidence="8" id="KW-0949">S-adenosyl-L-methionine</keyword>
<sequence length="97" mass="10393">MSDLINAAITAVPRDHYTDSPPPSSMSPSVAVQSTFEHELLRAELRRGMRVLEVGTGTGYTGALLAEIVGPSGHVVSIDADSGRTERAGRRTRHGMY</sequence>
<evidence type="ECO:0000256" key="6">
    <source>
        <dbReference type="ARBA" id="ARBA00022603"/>
    </source>
</evidence>
<dbReference type="InterPro" id="IPR029063">
    <property type="entry name" value="SAM-dependent_MTases_sf"/>
</dbReference>
<keyword evidence="5" id="KW-0963">Cytoplasm</keyword>
<dbReference type="Gene3D" id="3.40.50.150">
    <property type="entry name" value="Vaccinia Virus protein VP39"/>
    <property type="match status" value="1"/>
</dbReference>
<evidence type="ECO:0000256" key="5">
    <source>
        <dbReference type="ARBA" id="ARBA00022490"/>
    </source>
</evidence>
<dbReference type="Pfam" id="PF01135">
    <property type="entry name" value="PCMT"/>
    <property type="match status" value="1"/>
</dbReference>
<dbReference type="PANTHER" id="PTHR11579:SF0">
    <property type="entry name" value="PROTEIN-L-ISOASPARTATE(D-ASPARTATE) O-METHYLTRANSFERASE"/>
    <property type="match status" value="1"/>
</dbReference>
<dbReference type="GO" id="GO:0005737">
    <property type="term" value="C:cytoplasm"/>
    <property type="evidence" value="ECO:0007669"/>
    <property type="project" value="UniProtKB-SubCell"/>
</dbReference>
<dbReference type="EMBL" id="JACHMN010000001">
    <property type="protein sequence ID" value="MBB5866819.1"/>
    <property type="molecule type" value="Genomic_DNA"/>
</dbReference>
<evidence type="ECO:0000256" key="3">
    <source>
        <dbReference type="ARBA" id="ARBA00011890"/>
    </source>
</evidence>
<dbReference type="InterPro" id="IPR000682">
    <property type="entry name" value="PCMT"/>
</dbReference>
<evidence type="ECO:0000256" key="11">
    <source>
        <dbReference type="ARBA" id="ARBA00031350"/>
    </source>
</evidence>
<dbReference type="SUPFAM" id="SSF53335">
    <property type="entry name" value="S-adenosyl-L-methionine-dependent methyltransferases"/>
    <property type="match status" value="1"/>
</dbReference>
<dbReference type="GO" id="GO:0032259">
    <property type="term" value="P:methylation"/>
    <property type="evidence" value="ECO:0007669"/>
    <property type="project" value="UniProtKB-KW"/>
</dbReference>
<comment type="caution">
    <text evidence="13">The sequence shown here is derived from an EMBL/GenBank/DDBJ whole genome shotgun (WGS) entry which is preliminary data.</text>
</comment>
<comment type="similarity">
    <text evidence="2">Belongs to the methyltransferase superfamily. L-isoaspartyl/D-aspartyl protein methyltransferase family.</text>
</comment>
<accession>A0A841BI17</accession>
<dbReference type="RefSeq" id="WP_184830896.1">
    <property type="nucleotide sequence ID" value="NZ_JACHMN010000001.1"/>
</dbReference>
<keyword evidence="6 13" id="KW-0489">Methyltransferase</keyword>
<evidence type="ECO:0000256" key="1">
    <source>
        <dbReference type="ARBA" id="ARBA00004496"/>
    </source>
</evidence>
<proteinExistence type="inferred from homology"/>
<evidence type="ECO:0000256" key="7">
    <source>
        <dbReference type="ARBA" id="ARBA00022679"/>
    </source>
</evidence>
<keyword evidence="14" id="KW-1185">Reference proteome</keyword>
<feature type="region of interest" description="Disordered" evidence="12">
    <location>
        <begin position="1"/>
        <end position="30"/>
    </location>
</feature>
<dbReference type="GO" id="GO:0004719">
    <property type="term" value="F:protein-L-isoaspartate (D-aspartate) O-methyltransferase activity"/>
    <property type="evidence" value="ECO:0007669"/>
    <property type="project" value="UniProtKB-EC"/>
</dbReference>
<organism evidence="13 14">
    <name type="scientific">Allocatelliglobosispora scoriae</name>
    <dbReference type="NCBI Taxonomy" id="643052"/>
    <lineage>
        <taxon>Bacteria</taxon>
        <taxon>Bacillati</taxon>
        <taxon>Actinomycetota</taxon>
        <taxon>Actinomycetes</taxon>
        <taxon>Micromonosporales</taxon>
        <taxon>Micromonosporaceae</taxon>
        <taxon>Allocatelliglobosispora</taxon>
    </lineage>
</organism>
<evidence type="ECO:0000256" key="8">
    <source>
        <dbReference type="ARBA" id="ARBA00022691"/>
    </source>
</evidence>
<dbReference type="AlphaFoldDB" id="A0A841BI17"/>
<evidence type="ECO:0000313" key="14">
    <source>
        <dbReference type="Proteomes" id="UP000587527"/>
    </source>
</evidence>
<evidence type="ECO:0000256" key="4">
    <source>
        <dbReference type="ARBA" id="ARBA00013346"/>
    </source>
</evidence>
<comment type="subcellular location">
    <subcellularLocation>
        <location evidence="1">Cytoplasm</location>
    </subcellularLocation>
</comment>
<evidence type="ECO:0000256" key="12">
    <source>
        <dbReference type="SAM" id="MobiDB-lite"/>
    </source>
</evidence>
<protein>
    <recommendedName>
        <fullName evidence="4">Protein-L-isoaspartate O-methyltransferase</fullName>
        <ecNumber evidence="3">2.1.1.77</ecNumber>
    </recommendedName>
    <alternativeName>
        <fullName evidence="11">L-isoaspartyl protein carboxyl methyltransferase</fullName>
    </alternativeName>
    <alternativeName>
        <fullName evidence="9">Protein L-isoaspartyl methyltransferase</fullName>
    </alternativeName>
    <alternativeName>
        <fullName evidence="10">Protein-beta-aspartate methyltransferase</fullName>
    </alternativeName>
</protein>
<dbReference type="EC" id="2.1.1.77" evidence="3"/>
<keyword evidence="7 13" id="KW-0808">Transferase</keyword>
<gene>
    <name evidence="13" type="ORF">F4553_000198</name>
</gene>
<name>A0A841BI17_9ACTN</name>
<evidence type="ECO:0000313" key="13">
    <source>
        <dbReference type="EMBL" id="MBB5866819.1"/>
    </source>
</evidence>
<evidence type="ECO:0000256" key="10">
    <source>
        <dbReference type="ARBA" id="ARBA00031323"/>
    </source>
</evidence>